<feature type="domain" description="Aminoglycoside phosphotransferase" evidence="1">
    <location>
        <begin position="60"/>
        <end position="252"/>
    </location>
</feature>
<accession>A0ABR3X9E9</accession>
<sequence length="341" mass="38575">MENLPSWSQQATDKFFATRESPTQSECDGHARKISGASAVQQVAVPGSLSYTVRCRHFTDEGRDLVVSFREAESSLDHGILKLARSIHGALVPEPVFHGEMPKSKPPLLVYTMPYLPGIPCLEAFGSKAELNLREKSRHICFAKHLAGYFARCWLSPQPVDPEAQADFRKRVYRQLMKFKTSAPSTLSCTPSIDLERSLPILFDQTYPQVLTHNDLSQTNILVNEVTFEITGVVDWSLAEVQPFGMELDSLLLATGYMDLNGWHNYTCRLQMLNAFWDEFWSRCQIYDDIRQREIRASAMQAARIGAVLHYAFQRNTNGSPSEELTTSKWAFKTLSALLMD</sequence>
<gene>
    <name evidence="2" type="ORF">Plec18167_006867</name>
</gene>
<protein>
    <recommendedName>
        <fullName evidence="1">Aminoglycoside phosphotransferase domain-containing protein</fullName>
    </recommendedName>
</protein>
<name>A0ABR3X9E9_9EURO</name>
<reference evidence="2 3" key="1">
    <citation type="journal article" date="2024" name="IMA Fungus">
        <title>IMA Genome - F19 : A genome assembly and annotation guide to empower mycologists, including annotated draft genome sequences of Ceratocystis pirilliformis, Diaporthe australafricana, Fusarium ophioides, Paecilomyces lecythidis, and Sporothrix stenoceras.</title>
        <authorList>
            <person name="Aylward J."/>
            <person name="Wilson A.M."/>
            <person name="Visagie C.M."/>
            <person name="Spraker J."/>
            <person name="Barnes I."/>
            <person name="Buitendag C."/>
            <person name="Ceriani C."/>
            <person name="Del Mar Angel L."/>
            <person name="du Plessis D."/>
            <person name="Fuchs T."/>
            <person name="Gasser K."/>
            <person name="Kramer D."/>
            <person name="Li W."/>
            <person name="Munsamy K."/>
            <person name="Piso A."/>
            <person name="Price J.L."/>
            <person name="Sonnekus B."/>
            <person name="Thomas C."/>
            <person name="van der Nest A."/>
            <person name="van Dijk A."/>
            <person name="van Heerden A."/>
            <person name="van Vuuren N."/>
            <person name="Yilmaz N."/>
            <person name="Duong T.A."/>
            <person name="van der Merwe N.A."/>
            <person name="Wingfield M.J."/>
            <person name="Wingfield B.D."/>
        </authorList>
    </citation>
    <scope>NUCLEOTIDE SEQUENCE [LARGE SCALE GENOMIC DNA]</scope>
    <source>
        <strain evidence="2 3">CMW 18167</strain>
    </source>
</reference>
<proteinExistence type="predicted"/>
<comment type="caution">
    <text evidence="2">The sequence shown here is derived from an EMBL/GenBank/DDBJ whole genome shotgun (WGS) entry which is preliminary data.</text>
</comment>
<evidence type="ECO:0000313" key="2">
    <source>
        <dbReference type="EMBL" id="KAL1872264.1"/>
    </source>
</evidence>
<evidence type="ECO:0000259" key="1">
    <source>
        <dbReference type="Pfam" id="PF01636"/>
    </source>
</evidence>
<keyword evidence="3" id="KW-1185">Reference proteome</keyword>
<organism evidence="2 3">
    <name type="scientific">Paecilomyces lecythidis</name>
    <dbReference type="NCBI Taxonomy" id="3004212"/>
    <lineage>
        <taxon>Eukaryota</taxon>
        <taxon>Fungi</taxon>
        <taxon>Dikarya</taxon>
        <taxon>Ascomycota</taxon>
        <taxon>Pezizomycotina</taxon>
        <taxon>Eurotiomycetes</taxon>
        <taxon>Eurotiomycetidae</taxon>
        <taxon>Eurotiales</taxon>
        <taxon>Thermoascaceae</taxon>
        <taxon>Paecilomyces</taxon>
    </lineage>
</organism>
<dbReference type="PANTHER" id="PTHR21310">
    <property type="entry name" value="AMINOGLYCOSIDE PHOSPHOTRANSFERASE-RELATED-RELATED"/>
    <property type="match status" value="1"/>
</dbReference>
<evidence type="ECO:0000313" key="3">
    <source>
        <dbReference type="Proteomes" id="UP001583193"/>
    </source>
</evidence>
<dbReference type="Proteomes" id="UP001583193">
    <property type="component" value="Unassembled WGS sequence"/>
</dbReference>
<dbReference type="InterPro" id="IPR002575">
    <property type="entry name" value="Aminoglycoside_PTrfase"/>
</dbReference>
<dbReference type="SUPFAM" id="SSF56112">
    <property type="entry name" value="Protein kinase-like (PK-like)"/>
    <property type="match status" value="1"/>
</dbReference>
<dbReference type="Gene3D" id="3.90.1200.10">
    <property type="match status" value="1"/>
</dbReference>
<dbReference type="Pfam" id="PF01636">
    <property type="entry name" value="APH"/>
    <property type="match status" value="1"/>
</dbReference>
<dbReference type="InterPro" id="IPR011009">
    <property type="entry name" value="Kinase-like_dom_sf"/>
</dbReference>
<dbReference type="EMBL" id="JAVDPF010000025">
    <property type="protein sequence ID" value="KAL1872264.1"/>
    <property type="molecule type" value="Genomic_DNA"/>
</dbReference>
<dbReference type="InterPro" id="IPR051678">
    <property type="entry name" value="AGP_Transferase"/>
</dbReference>